<dbReference type="CDD" id="cd06257">
    <property type="entry name" value="DnaJ"/>
    <property type="match status" value="1"/>
</dbReference>
<dbReference type="Proteomes" id="UP000634011">
    <property type="component" value="Unassembled WGS sequence"/>
</dbReference>
<dbReference type="Gene3D" id="1.10.3680.10">
    <property type="entry name" value="TerB-like"/>
    <property type="match status" value="1"/>
</dbReference>
<dbReference type="InterPro" id="IPR029024">
    <property type="entry name" value="TerB-like"/>
</dbReference>
<evidence type="ECO:0000259" key="1">
    <source>
        <dbReference type="PROSITE" id="PS50076"/>
    </source>
</evidence>
<dbReference type="InterPro" id="IPR007791">
    <property type="entry name" value="DjlA_N"/>
</dbReference>
<dbReference type="SMART" id="SM00271">
    <property type="entry name" value="DnaJ"/>
    <property type="match status" value="1"/>
</dbReference>
<reference evidence="2" key="1">
    <citation type="submission" date="2020-08" db="EMBL/GenBank/DDBJ databases">
        <title>Novel species isolated from subtropical streams in China.</title>
        <authorList>
            <person name="Lu H."/>
        </authorList>
    </citation>
    <scope>NUCLEOTIDE SEQUENCE</scope>
    <source>
        <strain evidence="2">KACC 12607</strain>
    </source>
</reference>
<protein>
    <submittedName>
        <fullName evidence="2">DnaJ domain-containing protein</fullName>
    </submittedName>
</protein>
<dbReference type="AlphaFoldDB" id="A0A923KM49"/>
<comment type="caution">
    <text evidence="2">The sequence shown here is derived from an EMBL/GenBank/DDBJ whole genome shotgun (WGS) entry which is preliminary data.</text>
</comment>
<gene>
    <name evidence="2" type="ORF">H8K32_16770</name>
</gene>
<proteinExistence type="predicted"/>
<dbReference type="Pfam" id="PF00226">
    <property type="entry name" value="DnaJ"/>
    <property type="match status" value="1"/>
</dbReference>
<dbReference type="SUPFAM" id="SSF46565">
    <property type="entry name" value="Chaperone J-domain"/>
    <property type="match status" value="1"/>
</dbReference>
<organism evidence="2 3">
    <name type="scientific">Undibacterium jejuense</name>
    <dbReference type="NCBI Taxonomy" id="1344949"/>
    <lineage>
        <taxon>Bacteria</taxon>
        <taxon>Pseudomonadati</taxon>
        <taxon>Pseudomonadota</taxon>
        <taxon>Betaproteobacteria</taxon>
        <taxon>Burkholderiales</taxon>
        <taxon>Oxalobacteraceae</taxon>
        <taxon>Undibacterium</taxon>
    </lineage>
</organism>
<evidence type="ECO:0000313" key="2">
    <source>
        <dbReference type="EMBL" id="MBC3863760.1"/>
    </source>
</evidence>
<dbReference type="Gene3D" id="1.10.287.110">
    <property type="entry name" value="DnaJ domain"/>
    <property type="match status" value="1"/>
</dbReference>
<dbReference type="Pfam" id="PF05099">
    <property type="entry name" value="TerB"/>
    <property type="match status" value="1"/>
</dbReference>
<dbReference type="PROSITE" id="PS50076">
    <property type="entry name" value="DNAJ_2"/>
    <property type="match status" value="1"/>
</dbReference>
<evidence type="ECO:0000313" key="3">
    <source>
        <dbReference type="Proteomes" id="UP000634011"/>
    </source>
</evidence>
<accession>A0A923KM49</accession>
<dbReference type="PRINTS" id="PR00625">
    <property type="entry name" value="JDOMAIN"/>
</dbReference>
<dbReference type="InterPro" id="IPR036869">
    <property type="entry name" value="J_dom_sf"/>
</dbReference>
<sequence>MNTDHYNNELISILQKHQSGSFYVGTYLPPEKVRNATAHFPIPRQETILGLIDCTVFGSCKNGLAITNNGLIWKNDWATDSARTSLTWRELIDLKESIQALEFKVIFAHNIHLGLAGSSVKPTNFIALCYELIDFFVSTESIHQQHHQDDTNNDDIDPSLLSKCILIKLVARFVKSDGAISRKEIDFIEELFDVMSNHDATEKRIFINFFNKVKDMSTPFEEITNALRQNPATDDEDFFSGVYELLWELALIDGQLSPIKHDLLKTLRWQLGLHQSAYEESAADHLGAGFNKDSKPKGNEVHLTHLNSYFELLGCACNSSDTEIKTAYRRKMSALHPDKLQSKDLAEELLQFANQQVQKINVAYEEIMKSRNY</sequence>
<keyword evidence="3" id="KW-1185">Reference proteome</keyword>
<dbReference type="EMBL" id="JACOFV010000017">
    <property type="protein sequence ID" value="MBC3863760.1"/>
    <property type="molecule type" value="Genomic_DNA"/>
</dbReference>
<name>A0A923KM49_9BURK</name>
<feature type="domain" description="J" evidence="1">
    <location>
        <begin position="308"/>
        <end position="372"/>
    </location>
</feature>
<dbReference type="RefSeq" id="WP_186913704.1">
    <property type="nucleotide sequence ID" value="NZ_JACOFV010000017.1"/>
</dbReference>
<dbReference type="InterPro" id="IPR001623">
    <property type="entry name" value="DnaJ_domain"/>
</dbReference>